<dbReference type="PANTHER" id="PTHR30489:SF0">
    <property type="entry name" value="LIPOPROTEIN-RELEASING SYSTEM TRANSMEMBRANE PROTEIN LOLE"/>
    <property type="match status" value="1"/>
</dbReference>
<dbReference type="InterPro" id="IPR003838">
    <property type="entry name" value="ABC3_permease_C"/>
</dbReference>
<dbReference type="InterPro" id="IPR051447">
    <property type="entry name" value="Lipoprotein-release_system"/>
</dbReference>
<feature type="domain" description="MacB-like periplasmic core" evidence="9">
    <location>
        <begin position="29"/>
        <end position="230"/>
    </location>
</feature>
<keyword evidence="4 7" id="KW-0812">Transmembrane</keyword>
<evidence type="ECO:0000256" key="6">
    <source>
        <dbReference type="ARBA" id="ARBA00023136"/>
    </source>
</evidence>
<feature type="domain" description="ABC3 transporter permease C-terminal" evidence="8">
    <location>
        <begin position="411"/>
        <end position="536"/>
    </location>
</feature>
<evidence type="ECO:0000313" key="11">
    <source>
        <dbReference type="Proteomes" id="UP000249248"/>
    </source>
</evidence>
<comment type="subcellular location">
    <subcellularLocation>
        <location evidence="1">Cell membrane</location>
        <topology evidence="1">Multi-pass membrane protein</topology>
    </subcellularLocation>
</comment>
<dbReference type="PANTHER" id="PTHR30489">
    <property type="entry name" value="LIPOPROTEIN-RELEASING SYSTEM TRANSMEMBRANE PROTEIN LOLE"/>
    <property type="match status" value="1"/>
</dbReference>
<evidence type="ECO:0000256" key="4">
    <source>
        <dbReference type="ARBA" id="ARBA00022692"/>
    </source>
</evidence>
<evidence type="ECO:0000256" key="7">
    <source>
        <dbReference type="SAM" id="Phobius"/>
    </source>
</evidence>
<proteinExistence type="inferred from homology"/>
<dbReference type="Pfam" id="PF02687">
    <property type="entry name" value="FtsX"/>
    <property type="match status" value="1"/>
</dbReference>
<accession>A0A2W1N381</accession>
<dbReference type="GO" id="GO:0098797">
    <property type="term" value="C:plasma membrane protein complex"/>
    <property type="evidence" value="ECO:0007669"/>
    <property type="project" value="TreeGrafter"/>
</dbReference>
<dbReference type="GO" id="GO:0044874">
    <property type="term" value="P:lipoprotein localization to outer membrane"/>
    <property type="evidence" value="ECO:0007669"/>
    <property type="project" value="TreeGrafter"/>
</dbReference>
<feature type="transmembrane region" description="Helical" evidence="7">
    <location>
        <begin position="25"/>
        <end position="47"/>
    </location>
</feature>
<keyword evidence="11" id="KW-1185">Reference proteome</keyword>
<name>A0A2W1N381_9FLAO</name>
<evidence type="ECO:0000256" key="2">
    <source>
        <dbReference type="ARBA" id="ARBA00005236"/>
    </source>
</evidence>
<sequence>MNTEYFIAKRIIKQKEGKKQISKPIVQISLMSIIIGVAVMIITVSIVTGFQNKIREKVIGFGSHIQISNMENNTSMESSPILYDSLFAQQIIENKNVKHIQKYVFKPAIIQSEANAKLFKLNGYTDTIVNQDVLGVLFKGVDVDYDLNFFKDKLVAGTLLDFDGTTEVLISEKIAKLLNYKVMDEMNAYFILNNAPKKRTFKIKGIYKTGLEEFDKKIIFTAIQSLQQLNNWGIQSNLTVIDSCINGNYIIKGLSFGSYPYHTYKWNGVYSASNLFLISGKQNRDIIFEAALDENSNQKEQVLIFDKSTLKVHIDSACDCTTSLLQQKPITYLSDTLIKMPFGTISIMNGKGTSNNYIGGYEVLINEWRDLEKMDEIIYNEIPFELKTTKITEIYQEIFAWLGFLDMNIVVILIMMLAVSLINMVTSLLVLILEKTNFIGILKAIGATNWSIRKIFIYNSLLLLIKGLFWGNILGIGLLLVQQYFNVLPLDPAIYYLDAVPVEINASNILSINLLTIVTCFIVLIIPSYLITKIKPIQAIKFN</sequence>
<evidence type="ECO:0008006" key="12">
    <source>
        <dbReference type="Google" id="ProtNLM"/>
    </source>
</evidence>
<feature type="transmembrane region" description="Helical" evidence="7">
    <location>
        <begin position="455"/>
        <end position="481"/>
    </location>
</feature>
<evidence type="ECO:0000259" key="9">
    <source>
        <dbReference type="Pfam" id="PF12704"/>
    </source>
</evidence>
<evidence type="ECO:0000256" key="5">
    <source>
        <dbReference type="ARBA" id="ARBA00022989"/>
    </source>
</evidence>
<reference evidence="10 11" key="1">
    <citation type="submission" date="2018-06" db="EMBL/GenBank/DDBJ databases">
        <title>The draft genome sequence of Crocinitomix sp. SM1701.</title>
        <authorList>
            <person name="Zhang X."/>
        </authorList>
    </citation>
    <scope>NUCLEOTIDE SEQUENCE [LARGE SCALE GENOMIC DNA]</scope>
    <source>
        <strain evidence="10 11">SM1701</strain>
    </source>
</reference>
<dbReference type="InterPro" id="IPR025857">
    <property type="entry name" value="MacB_PCD"/>
</dbReference>
<dbReference type="Pfam" id="PF12704">
    <property type="entry name" value="MacB_PCD"/>
    <property type="match status" value="1"/>
</dbReference>
<evidence type="ECO:0000256" key="3">
    <source>
        <dbReference type="ARBA" id="ARBA00022475"/>
    </source>
</evidence>
<protein>
    <recommendedName>
        <fullName evidence="12">ABC transporter permease</fullName>
    </recommendedName>
</protein>
<dbReference type="EMBL" id="QKSB01000002">
    <property type="protein sequence ID" value="PZE18020.1"/>
    <property type="molecule type" value="Genomic_DNA"/>
</dbReference>
<dbReference type="AlphaFoldDB" id="A0A2W1N381"/>
<evidence type="ECO:0000313" key="10">
    <source>
        <dbReference type="EMBL" id="PZE18020.1"/>
    </source>
</evidence>
<dbReference type="Proteomes" id="UP000249248">
    <property type="component" value="Unassembled WGS sequence"/>
</dbReference>
<feature type="transmembrane region" description="Helical" evidence="7">
    <location>
        <begin position="409"/>
        <end position="434"/>
    </location>
</feature>
<feature type="transmembrane region" description="Helical" evidence="7">
    <location>
        <begin position="509"/>
        <end position="531"/>
    </location>
</feature>
<evidence type="ECO:0000259" key="8">
    <source>
        <dbReference type="Pfam" id="PF02687"/>
    </source>
</evidence>
<comment type="similarity">
    <text evidence="2">Belongs to the ABC-4 integral membrane protein family. LolC/E subfamily.</text>
</comment>
<organism evidence="10 11">
    <name type="scientific">Putridiphycobacter roseus</name>
    <dbReference type="NCBI Taxonomy" id="2219161"/>
    <lineage>
        <taxon>Bacteria</taxon>
        <taxon>Pseudomonadati</taxon>
        <taxon>Bacteroidota</taxon>
        <taxon>Flavobacteriia</taxon>
        <taxon>Flavobacteriales</taxon>
        <taxon>Crocinitomicaceae</taxon>
        <taxon>Putridiphycobacter</taxon>
    </lineage>
</organism>
<evidence type="ECO:0000256" key="1">
    <source>
        <dbReference type="ARBA" id="ARBA00004651"/>
    </source>
</evidence>
<comment type="caution">
    <text evidence="10">The sequence shown here is derived from an EMBL/GenBank/DDBJ whole genome shotgun (WGS) entry which is preliminary data.</text>
</comment>
<keyword evidence="6 7" id="KW-0472">Membrane</keyword>
<gene>
    <name evidence="10" type="ORF">DNU06_05225</name>
</gene>
<keyword evidence="5 7" id="KW-1133">Transmembrane helix</keyword>
<keyword evidence="3" id="KW-1003">Cell membrane</keyword>